<dbReference type="Proteomes" id="UP001319180">
    <property type="component" value="Unassembled WGS sequence"/>
</dbReference>
<dbReference type="GO" id="GO:0015288">
    <property type="term" value="F:porin activity"/>
    <property type="evidence" value="ECO:0007669"/>
    <property type="project" value="TreeGrafter"/>
</dbReference>
<dbReference type="EMBL" id="JAHESC010000009">
    <property type="protein sequence ID" value="MBT1686539.1"/>
    <property type="molecule type" value="Genomic_DNA"/>
</dbReference>
<evidence type="ECO:0000256" key="6">
    <source>
        <dbReference type="ARBA" id="ARBA00023136"/>
    </source>
</evidence>
<evidence type="ECO:0000313" key="10">
    <source>
        <dbReference type="EMBL" id="MBT1686539.1"/>
    </source>
</evidence>
<feature type="chain" id="PRO_5042877279" evidence="9">
    <location>
        <begin position="21"/>
        <end position="495"/>
    </location>
</feature>
<evidence type="ECO:0000256" key="7">
    <source>
        <dbReference type="ARBA" id="ARBA00023237"/>
    </source>
</evidence>
<dbReference type="RefSeq" id="WP_254089777.1">
    <property type="nucleotide sequence ID" value="NZ_JAHESC010000009.1"/>
</dbReference>
<dbReference type="InterPro" id="IPR003423">
    <property type="entry name" value="OMP_efflux"/>
</dbReference>
<keyword evidence="8" id="KW-0175">Coiled coil</keyword>
<evidence type="ECO:0000256" key="4">
    <source>
        <dbReference type="ARBA" id="ARBA00022452"/>
    </source>
</evidence>
<dbReference type="GO" id="GO:1990281">
    <property type="term" value="C:efflux pump complex"/>
    <property type="evidence" value="ECO:0007669"/>
    <property type="project" value="TreeGrafter"/>
</dbReference>
<keyword evidence="9" id="KW-0732">Signal</keyword>
<keyword evidence="3" id="KW-0813">Transport</keyword>
<dbReference type="PANTHER" id="PTHR30026:SF20">
    <property type="entry name" value="OUTER MEMBRANE PROTEIN TOLC"/>
    <property type="match status" value="1"/>
</dbReference>
<dbReference type="PANTHER" id="PTHR30026">
    <property type="entry name" value="OUTER MEMBRANE PROTEIN TOLC"/>
    <property type="match status" value="1"/>
</dbReference>
<dbReference type="GO" id="GO:0009279">
    <property type="term" value="C:cell outer membrane"/>
    <property type="evidence" value="ECO:0007669"/>
    <property type="project" value="UniProtKB-SubCell"/>
</dbReference>
<comment type="subcellular location">
    <subcellularLocation>
        <location evidence="1">Cell outer membrane</location>
    </subcellularLocation>
</comment>
<evidence type="ECO:0000256" key="1">
    <source>
        <dbReference type="ARBA" id="ARBA00004442"/>
    </source>
</evidence>
<sequence length="495" mass="55447">MRTTLRWTLFFLCAPFLLHAQQTQPAADTVPSPGTVWNLKQCIDYALVNSLQVERSSYNVENSKLDYNLSRAEMLPSINGSAQYGWSWGRSLVQNNYTYTTGEQRSASASLNASVPLYNGFRIQNSIRQYSHTYDAANLDLQKTKNDVILNVASLYITVVFDKEQLENAKSQLASSQQQYERAKKQVAAGALPRSNELNLDAQVATNEVNVITRENNLNLSLLRLKQALQMPAGSSLDVEIPQIDVEDLVLGQSRDQIFDIARETMPEIKSADLKVQASYYGVKAAKGDMMPRLSATASTNTFYSSSADGMRFISDGSPGTLVYDTIGSVYGVKDQYVLSRQSRLAYSGRYVDSYGYRDQLKDNVGRTVGLSLTIPILNGFRSRTAWQRAVISQKIAEVDAKETSNTLRQSVETAYNDAVAAAKTYNSSLRQVQARDEAFRMTKQRFEAGATNYVEYQVAENDLFQAKSDLVRAKYDFIFKKKVLDFYQGKPLAY</sequence>
<comment type="caution">
    <text evidence="10">The sequence shown here is derived from an EMBL/GenBank/DDBJ whole genome shotgun (WGS) entry which is preliminary data.</text>
</comment>
<keyword evidence="11" id="KW-1185">Reference proteome</keyword>
<evidence type="ECO:0000256" key="9">
    <source>
        <dbReference type="SAM" id="SignalP"/>
    </source>
</evidence>
<dbReference type="AlphaFoldDB" id="A0AAP2GCP2"/>
<feature type="signal peptide" evidence="9">
    <location>
        <begin position="1"/>
        <end position="20"/>
    </location>
</feature>
<dbReference type="GO" id="GO:0015562">
    <property type="term" value="F:efflux transmembrane transporter activity"/>
    <property type="evidence" value="ECO:0007669"/>
    <property type="project" value="InterPro"/>
</dbReference>
<keyword evidence="4" id="KW-1134">Transmembrane beta strand</keyword>
<keyword evidence="5" id="KW-0812">Transmembrane</keyword>
<evidence type="ECO:0000256" key="3">
    <source>
        <dbReference type="ARBA" id="ARBA00022448"/>
    </source>
</evidence>
<evidence type="ECO:0000256" key="2">
    <source>
        <dbReference type="ARBA" id="ARBA00007613"/>
    </source>
</evidence>
<keyword evidence="7" id="KW-0998">Cell outer membrane</keyword>
<proteinExistence type="inferred from homology"/>
<comment type="similarity">
    <text evidence="2">Belongs to the outer membrane factor (OMF) (TC 1.B.17) family.</text>
</comment>
<protein>
    <submittedName>
        <fullName evidence="10">TolC family protein</fullName>
    </submittedName>
</protein>
<dbReference type="Pfam" id="PF02321">
    <property type="entry name" value="OEP"/>
    <property type="match status" value="2"/>
</dbReference>
<organism evidence="10 11">
    <name type="scientific">Dawidia soli</name>
    <dbReference type="NCBI Taxonomy" id="2782352"/>
    <lineage>
        <taxon>Bacteria</taxon>
        <taxon>Pseudomonadati</taxon>
        <taxon>Bacteroidota</taxon>
        <taxon>Cytophagia</taxon>
        <taxon>Cytophagales</taxon>
        <taxon>Chryseotaleaceae</taxon>
        <taxon>Dawidia</taxon>
    </lineage>
</organism>
<dbReference type="InterPro" id="IPR051906">
    <property type="entry name" value="TolC-like"/>
</dbReference>
<feature type="coiled-coil region" evidence="8">
    <location>
        <begin position="159"/>
        <end position="186"/>
    </location>
</feature>
<dbReference type="Gene3D" id="1.20.1600.10">
    <property type="entry name" value="Outer membrane efflux proteins (OEP)"/>
    <property type="match status" value="1"/>
</dbReference>
<evidence type="ECO:0000256" key="8">
    <source>
        <dbReference type="SAM" id="Coils"/>
    </source>
</evidence>
<keyword evidence="6" id="KW-0472">Membrane</keyword>
<reference evidence="10 11" key="1">
    <citation type="submission" date="2021-05" db="EMBL/GenBank/DDBJ databases">
        <title>A Polyphasic approach of four new species of the genus Ohtaekwangia: Ohtaekwangia histidinii sp. nov., Ohtaekwangia cretensis sp. nov., Ohtaekwangia indiensis sp. nov., Ohtaekwangia reichenbachii sp. nov. from diverse environment.</title>
        <authorList>
            <person name="Octaviana S."/>
        </authorList>
    </citation>
    <scope>NUCLEOTIDE SEQUENCE [LARGE SCALE GENOMIC DNA]</scope>
    <source>
        <strain evidence="10 11">PWU37</strain>
    </source>
</reference>
<accession>A0AAP2GCP2</accession>
<name>A0AAP2GCP2_9BACT</name>
<gene>
    <name evidence="10" type="ORF">KK078_08235</name>
</gene>
<evidence type="ECO:0000256" key="5">
    <source>
        <dbReference type="ARBA" id="ARBA00022692"/>
    </source>
</evidence>
<dbReference type="SUPFAM" id="SSF56954">
    <property type="entry name" value="Outer membrane efflux proteins (OEP)"/>
    <property type="match status" value="1"/>
</dbReference>
<evidence type="ECO:0000313" key="11">
    <source>
        <dbReference type="Proteomes" id="UP001319180"/>
    </source>
</evidence>